<organism evidence="3 4">
    <name type="scientific">Candidatus Gallitreponema excrementavium</name>
    <dbReference type="NCBI Taxonomy" id="2840840"/>
    <lineage>
        <taxon>Bacteria</taxon>
        <taxon>Pseudomonadati</taxon>
        <taxon>Spirochaetota</taxon>
        <taxon>Spirochaetia</taxon>
        <taxon>Spirochaetales</taxon>
        <taxon>Candidatus Gallitreponema</taxon>
    </lineage>
</organism>
<evidence type="ECO:0000313" key="3">
    <source>
        <dbReference type="EMBL" id="MBO8458616.1"/>
    </source>
</evidence>
<dbReference type="InterPro" id="IPR006645">
    <property type="entry name" value="NGN-like_dom"/>
</dbReference>
<keyword evidence="1" id="KW-0804">Transcription</keyword>
<dbReference type="NCBIfam" id="NF033641">
    <property type="entry name" value="antiterm_LoaP"/>
    <property type="match status" value="1"/>
</dbReference>
<comment type="caution">
    <text evidence="3">The sequence shown here is derived from an EMBL/GenBank/DDBJ whole genome shotgun (WGS) entry which is preliminary data.</text>
</comment>
<dbReference type="Gene3D" id="3.30.70.940">
    <property type="entry name" value="NusG, N-terminal domain"/>
    <property type="match status" value="1"/>
</dbReference>
<reference evidence="3" key="1">
    <citation type="submission" date="2020-10" db="EMBL/GenBank/DDBJ databases">
        <authorList>
            <person name="Gilroy R."/>
        </authorList>
    </citation>
    <scope>NUCLEOTIDE SEQUENCE</scope>
    <source>
        <strain evidence="3">10532</strain>
    </source>
</reference>
<evidence type="ECO:0000259" key="2">
    <source>
        <dbReference type="Pfam" id="PF02357"/>
    </source>
</evidence>
<dbReference type="InterPro" id="IPR008991">
    <property type="entry name" value="Translation_prot_SH3-like_sf"/>
</dbReference>
<dbReference type="EMBL" id="JADIMM010000117">
    <property type="protein sequence ID" value="MBO8458616.1"/>
    <property type="molecule type" value="Genomic_DNA"/>
</dbReference>
<dbReference type="InterPro" id="IPR014722">
    <property type="entry name" value="Rib_uL2_dom2"/>
</dbReference>
<dbReference type="AlphaFoldDB" id="A0A9D9HR45"/>
<feature type="domain" description="NusG-like N-terminal" evidence="2">
    <location>
        <begin position="4"/>
        <end position="101"/>
    </location>
</feature>
<protein>
    <submittedName>
        <fullName evidence="3">Antiterminator LoaP</fullName>
    </submittedName>
</protein>
<dbReference type="Proteomes" id="UP000823638">
    <property type="component" value="Unassembled WGS sequence"/>
</dbReference>
<name>A0A9D9HR45_9SPIR</name>
<dbReference type="SUPFAM" id="SSF82679">
    <property type="entry name" value="N-utilization substance G protein NusG, N-terminal domain"/>
    <property type="match status" value="1"/>
</dbReference>
<dbReference type="SUPFAM" id="SSF50104">
    <property type="entry name" value="Translation proteins SH3-like domain"/>
    <property type="match status" value="1"/>
</dbReference>
<dbReference type="GO" id="GO:0006354">
    <property type="term" value="P:DNA-templated transcription elongation"/>
    <property type="evidence" value="ECO:0007669"/>
    <property type="project" value="InterPro"/>
</dbReference>
<accession>A0A9D9HR45</accession>
<dbReference type="InterPro" id="IPR036735">
    <property type="entry name" value="NGN_dom_sf"/>
</dbReference>
<evidence type="ECO:0000256" key="1">
    <source>
        <dbReference type="ARBA" id="ARBA00023163"/>
    </source>
</evidence>
<dbReference type="Pfam" id="PF02357">
    <property type="entry name" value="NusG"/>
    <property type="match status" value="1"/>
</dbReference>
<dbReference type="InterPro" id="IPR047663">
    <property type="entry name" value="Transcription_antiterm_LoaP"/>
</dbReference>
<reference evidence="3" key="2">
    <citation type="journal article" date="2021" name="PeerJ">
        <title>Extensive microbial diversity within the chicken gut microbiome revealed by metagenomics and culture.</title>
        <authorList>
            <person name="Gilroy R."/>
            <person name="Ravi A."/>
            <person name="Getino M."/>
            <person name="Pursley I."/>
            <person name="Horton D.L."/>
            <person name="Alikhan N.F."/>
            <person name="Baker D."/>
            <person name="Gharbi K."/>
            <person name="Hall N."/>
            <person name="Watson M."/>
            <person name="Adriaenssens E.M."/>
            <person name="Foster-Nyarko E."/>
            <person name="Jarju S."/>
            <person name="Secka A."/>
            <person name="Antonio M."/>
            <person name="Oren A."/>
            <person name="Chaudhuri R.R."/>
            <person name="La Ragione R."/>
            <person name="Hildebrand F."/>
            <person name="Pallen M.J."/>
        </authorList>
    </citation>
    <scope>NUCLEOTIDE SEQUENCE</scope>
    <source>
        <strain evidence="3">10532</strain>
    </source>
</reference>
<sequence length="172" mass="19878">MYLFAIQVITGTENRFINSSTKNNAEIGERLFYPRRKLSIRKNGITKEQLCPLFAGYVFFRNQESKLDTETINFIKKQDCFVRILKDTKNPLCLSPKDAELIHHFINGRGISDISTVYFDENNRIVVESGPLKGLEGKIVKVDRRKQRAKISLDLYNDKFLIDLGFKVISKV</sequence>
<evidence type="ECO:0000313" key="4">
    <source>
        <dbReference type="Proteomes" id="UP000823638"/>
    </source>
</evidence>
<proteinExistence type="predicted"/>
<gene>
    <name evidence="3" type="primary">loaP</name>
    <name evidence="3" type="ORF">IAA81_10415</name>
</gene>
<dbReference type="GO" id="GO:0006355">
    <property type="term" value="P:regulation of DNA-templated transcription"/>
    <property type="evidence" value="ECO:0007669"/>
    <property type="project" value="InterPro"/>
</dbReference>
<dbReference type="Gene3D" id="2.30.30.30">
    <property type="match status" value="1"/>
</dbReference>